<name>A0A5R9E509_9ACTN</name>
<keyword evidence="1" id="KW-1133">Transmembrane helix</keyword>
<proteinExistence type="predicted"/>
<keyword evidence="1" id="KW-0812">Transmembrane</keyword>
<dbReference type="Proteomes" id="UP000305921">
    <property type="component" value="Unassembled WGS sequence"/>
</dbReference>
<dbReference type="EMBL" id="VAWE01000001">
    <property type="protein sequence ID" value="TLQ43354.1"/>
    <property type="molecule type" value="Genomic_DNA"/>
</dbReference>
<evidence type="ECO:0000313" key="2">
    <source>
        <dbReference type="EMBL" id="TLQ43354.1"/>
    </source>
</evidence>
<sequence>MSQKTTSPAIPAKPLIVLGVCLALLGGIGSWLFFGRETAIPCNGLPDNKRVQKSLGAAMQPGMSCTAVGDAIVKATTGSEPGRHTQPQTQALKDVLFALGLADSDDLTLDPALRVPLATALADYAPDVHEMLAGLDSDYVINADETDPPWEEGGTYHLAVYNTFFRDIVRAIAQDPQAYATLRMAETRYGAQQLAAVPTGASGYSLSLPPTANARAFGILDGIADAVYRSQDTQQAQKWRSTVWDLLLNEQAAPRAYQDDPVGHLTATWLHELRNTPKDDRPDRLRTQGVDMARAWLQARNADEQTQKGLLAKVERSALSAYREIKP</sequence>
<comment type="caution">
    <text evidence="2">The sequence shown here is derived from an EMBL/GenBank/DDBJ whole genome shotgun (WGS) entry which is preliminary data.</text>
</comment>
<reference evidence="2 3" key="1">
    <citation type="submission" date="2019-05" db="EMBL/GenBank/DDBJ databases">
        <title>Streptomyces marianii sp. nov., a novel marine actinomycete from southern coast of India.</title>
        <authorList>
            <person name="Iniyan A.M."/>
            <person name="Wink J."/>
            <person name="Ramprasad E."/>
            <person name="Ramana C.V."/>
            <person name="Bunk B."/>
            <person name="Sproer C."/>
            <person name="Joseph F.-J.R.S."/>
            <person name="Vincent S.G.P."/>
        </authorList>
    </citation>
    <scope>NUCLEOTIDE SEQUENCE [LARGE SCALE GENOMIC DNA]</scope>
    <source>
        <strain evidence="2 3">ICN19</strain>
    </source>
</reference>
<dbReference type="RefSeq" id="WP_138052777.1">
    <property type="nucleotide sequence ID" value="NZ_VAWE01000001.1"/>
</dbReference>
<organism evidence="2 3">
    <name type="scientific">Streptomyces marianii</name>
    <dbReference type="NCBI Taxonomy" id="1817406"/>
    <lineage>
        <taxon>Bacteria</taxon>
        <taxon>Bacillati</taxon>
        <taxon>Actinomycetota</taxon>
        <taxon>Actinomycetes</taxon>
        <taxon>Kitasatosporales</taxon>
        <taxon>Streptomycetaceae</taxon>
        <taxon>Streptomyces</taxon>
    </lineage>
</organism>
<protein>
    <submittedName>
        <fullName evidence="2">Uncharacterized protein</fullName>
    </submittedName>
</protein>
<keyword evidence="1" id="KW-0472">Membrane</keyword>
<evidence type="ECO:0000256" key="1">
    <source>
        <dbReference type="SAM" id="Phobius"/>
    </source>
</evidence>
<evidence type="ECO:0000313" key="3">
    <source>
        <dbReference type="Proteomes" id="UP000305921"/>
    </source>
</evidence>
<gene>
    <name evidence="2" type="ORF">FEF34_09570</name>
</gene>
<dbReference type="OrthoDB" id="4153095at2"/>
<feature type="transmembrane region" description="Helical" evidence="1">
    <location>
        <begin position="12"/>
        <end position="34"/>
    </location>
</feature>
<dbReference type="AlphaFoldDB" id="A0A5R9E509"/>
<accession>A0A5R9E509</accession>
<keyword evidence="3" id="KW-1185">Reference proteome</keyword>